<feature type="domain" description="STAS" evidence="6">
    <location>
        <begin position="432"/>
        <end position="544"/>
    </location>
</feature>
<dbReference type="Gene3D" id="3.30.750.24">
    <property type="entry name" value="STAS domain"/>
    <property type="match status" value="1"/>
</dbReference>
<evidence type="ECO:0000256" key="4">
    <source>
        <dbReference type="ARBA" id="ARBA00023136"/>
    </source>
</evidence>
<evidence type="ECO:0000256" key="2">
    <source>
        <dbReference type="ARBA" id="ARBA00022692"/>
    </source>
</evidence>
<dbReference type="InterPro" id="IPR011547">
    <property type="entry name" value="SLC26A/SulP_dom"/>
</dbReference>
<feature type="transmembrane region" description="Helical" evidence="5">
    <location>
        <begin position="91"/>
        <end position="112"/>
    </location>
</feature>
<feature type="transmembrane region" description="Helical" evidence="5">
    <location>
        <begin position="195"/>
        <end position="212"/>
    </location>
</feature>
<dbReference type="CDD" id="cd07042">
    <property type="entry name" value="STAS_SulP_like_sulfate_transporter"/>
    <property type="match status" value="1"/>
</dbReference>
<comment type="subcellular location">
    <subcellularLocation>
        <location evidence="1">Membrane</location>
        <topology evidence="1">Multi-pass membrane protein</topology>
    </subcellularLocation>
</comment>
<feature type="transmembrane region" description="Helical" evidence="5">
    <location>
        <begin position="63"/>
        <end position="85"/>
    </location>
</feature>
<proteinExistence type="predicted"/>
<dbReference type="AlphaFoldDB" id="A0A6N7XJ64"/>
<keyword evidence="2 5" id="KW-0812">Transmembrane</keyword>
<dbReference type="InterPro" id="IPR001902">
    <property type="entry name" value="SLC26A/SulP_fam"/>
</dbReference>
<name>A0A6N7XJ64_9FIRM</name>
<keyword evidence="4 5" id="KW-0472">Membrane</keyword>
<dbReference type="InterPro" id="IPR002645">
    <property type="entry name" value="STAS_dom"/>
</dbReference>
<feature type="transmembrane region" description="Helical" evidence="5">
    <location>
        <begin position="166"/>
        <end position="188"/>
    </location>
</feature>
<feature type="transmembrane region" description="Helical" evidence="5">
    <location>
        <begin position="376"/>
        <end position="404"/>
    </location>
</feature>
<accession>A0A6N7XJ64</accession>
<evidence type="ECO:0000313" key="8">
    <source>
        <dbReference type="Proteomes" id="UP000469424"/>
    </source>
</evidence>
<dbReference type="PROSITE" id="PS50801">
    <property type="entry name" value="STAS"/>
    <property type="match status" value="1"/>
</dbReference>
<dbReference type="Pfam" id="PF01740">
    <property type="entry name" value="STAS"/>
    <property type="match status" value="1"/>
</dbReference>
<keyword evidence="8" id="KW-1185">Reference proteome</keyword>
<evidence type="ECO:0000259" key="6">
    <source>
        <dbReference type="PROSITE" id="PS50801"/>
    </source>
</evidence>
<evidence type="ECO:0000256" key="1">
    <source>
        <dbReference type="ARBA" id="ARBA00004141"/>
    </source>
</evidence>
<evidence type="ECO:0000313" key="7">
    <source>
        <dbReference type="EMBL" id="MST70984.1"/>
    </source>
</evidence>
<evidence type="ECO:0000256" key="5">
    <source>
        <dbReference type="SAM" id="Phobius"/>
    </source>
</evidence>
<feature type="transmembrane region" description="Helical" evidence="5">
    <location>
        <begin position="323"/>
        <end position="356"/>
    </location>
</feature>
<organism evidence="7 8">
    <name type="scientific">Mogibacterium kristiansenii</name>
    <dbReference type="NCBI Taxonomy" id="2606708"/>
    <lineage>
        <taxon>Bacteria</taxon>
        <taxon>Bacillati</taxon>
        <taxon>Bacillota</taxon>
        <taxon>Clostridia</taxon>
        <taxon>Peptostreptococcales</taxon>
        <taxon>Anaerovoracaceae</taxon>
        <taxon>Mogibacterium</taxon>
    </lineage>
</organism>
<feature type="transmembrane region" description="Helical" evidence="5">
    <location>
        <begin position="38"/>
        <end position="56"/>
    </location>
</feature>
<dbReference type="Proteomes" id="UP000469424">
    <property type="component" value="Unassembled WGS sequence"/>
</dbReference>
<dbReference type="InterPro" id="IPR036513">
    <property type="entry name" value="STAS_dom_sf"/>
</dbReference>
<dbReference type="PANTHER" id="PTHR11814">
    <property type="entry name" value="SULFATE TRANSPORTER"/>
    <property type="match status" value="1"/>
</dbReference>
<gene>
    <name evidence="7" type="ORF">FYJ65_06505</name>
</gene>
<reference evidence="7 8" key="1">
    <citation type="submission" date="2019-08" db="EMBL/GenBank/DDBJ databases">
        <title>In-depth cultivation of the pig gut microbiome towards novel bacterial diversity and tailored functional studies.</title>
        <authorList>
            <person name="Wylensek D."/>
            <person name="Hitch T.C.A."/>
            <person name="Clavel T."/>
        </authorList>
    </citation>
    <scope>NUCLEOTIDE SEQUENCE [LARGE SCALE GENOMIC DNA]</scope>
    <source>
        <strain evidence="7 8">WCA-MUC-591-APC-4B</strain>
    </source>
</reference>
<dbReference type="GO" id="GO:0055085">
    <property type="term" value="P:transmembrane transport"/>
    <property type="evidence" value="ECO:0007669"/>
    <property type="project" value="InterPro"/>
</dbReference>
<keyword evidence="3 5" id="KW-1133">Transmembrane helix</keyword>
<dbReference type="SUPFAM" id="SSF52091">
    <property type="entry name" value="SpoIIaa-like"/>
    <property type="match status" value="1"/>
</dbReference>
<dbReference type="EMBL" id="VUNA01000011">
    <property type="protein sequence ID" value="MST70984.1"/>
    <property type="molecule type" value="Genomic_DNA"/>
</dbReference>
<dbReference type="Pfam" id="PF00916">
    <property type="entry name" value="Sulfate_transp"/>
    <property type="match status" value="1"/>
</dbReference>
<protein>
    <submittedName>
        <fullName evidence="7">SulP family inorganic anion transporter</fullName>
    </submittedName>
</protein>
<evidence type="ECO:0000256" key="3">
    <source>
        <dbReference type="ARBA" id="ARBA00022989"/>
    </source>
</evidence>
<feature type="transmembrane region" description="Helical" evidence="5">
    <location>
        <begin position="247"/>
        <end position="271"/>
    </location>
</feature>
<feature type="transmembrane region" description="Helical" evidence="5">
    <location>
        <begin position="283"/>
        <end position="303"/>
    </location>
</feature>
<feature type="transmembrane region" description="Helical" evidence="5">
    <location>
        <begin position="124"/>
        <end position="146"/>
    </location>
</feature>
<comment type="caution">
    <text evidence="7">The sequence shown here is derived from an EMBL/GenBank/DDBJ whole genome shotgun (WGS) entry which is preliminary data.</text>
</comment>
<dbReference type="GO" id="GO:0016020">
    <property type="term" value="C:membrane"/>
    <property type="evidence" value="ECO:0007669"/>
    <property type="project" value="UniProtKB-SubCell"/>
</dbReference>
<sequence length="673" mass="74346">MFLKNYNWMNLRKDIPAGIIIALVSIPISMGYSQIAGLPAIYGLYGSVLPILLFGLCSSSPQFVFGVDAAPAALVGGMLATFGIAGGTKEAMAFVPVVTLMVTLWLLLFALLRAGRFTNFISTPVMGGFISGIGCEIILMQVPKLFGGTASTGELFELLHHILREAMQHFNLLSFVLGMCAIALIRFCGKRWPKVPMPVILMFAGALMSYFLPLKKYGVTMLPPVEPGLPSFSVPDWGVLMSVDRHMVLASMTIALVIVAETLLATNNFAMKNNYKVNNDRELWAYMLGNLAAAFTGCCPMNGSVSRTGIAAQFGGKSQMMSLAASGTMVLILLFCTGFIGYLPVPILCAIVICALMGILEFDLAAKLRKTNRAEFIIFMAAFLGVLLLGTIYGVVIGVILSFIDVFVRAVVPPRAYLGCIPGKDGFYALDRNRNARRIQHTVIYRFSGTLFFANVGTFQEDIERAVTPDIRQVIVDGRGIGSIDITAAERLPVIYRNLEKNGVRFYMTEHPGVVNDLLYKYDDEKLLEAGMCRRHVEDALAECGLVRPYPIVAHEGDEQRIQIPYIDEKVAEYEWIFGEAANGKLIEAAEEIAEAIVELGTFDEHQMLRGLRKQAAGNWDEVNDREILHHVAEVLHRLAEESREMHRDAHGIEELQHEVEESLEEHLRHPKE</sequence>